<reference evidence="15" key="1">
    <citation type="journal article" date="2019" name="Int. J. Syst. Evol. Microbiol.">
        <title>The Global Catalogue of Microorganisms (GCM) 10K type strain sequencing project: providing services to taxonomists for standard genome sequencing and annotation.</title>
        <authorList>
            <consortium name="The Broad Institute Genomics Platform"/>
            <consortium name="The Broad Institute Genome Sequencing Center for Infectious Disease"/>
            <person name="Wu L."/>
            <person name="Ma J."/>
        </authorList>
    </citation>
    <scope>NUCLEOTIDE SEQUENCE [LARGE SCALE GENOMIC DNA]</scope>
    <source>
        <strain evidence="15">JCM 17986</strain>
    </source>
</reference>
<protein>
    <recommendedName>
        <fullName evidence="13">4Fe-4S Wbl-type domain-containing protein</fullName>
    </recommendedName>
</protein>
<organism evidence="14 15">
    <name type="scientific">Yinghuangia aomiensis</name>
    <dbReference type="NCBI Taxonomy" id="676205"/>
    <lineage>
        <taxon>Bacteria</taxon>
        <taxon>Bacillati</taxon>
        <taxon>Actinomycetota</taxon>
        <taxon>Actinomycetes</taxon>
        <taxon>Kitasatosporales</taxon>
        <taxon>Streptomycetaceae</taxon>
        <taxon>Yinghuangia</taxon>
    </lineage>
</organism>
<dbReference type="PROSITE" id="PS51674">
    <property type="entry name" value="4FE4S_WBL"/>
    <property type="match status" value="1"/>
</dbReference>
<dbReference type="PANTHER" id="PTHR38839">
    <property type="entry name" value="TRANSCRIPTIONAL REGULATOR WHID-RELATED"/>
    <property type="match status" value="1"/>
</dbReference>
<evidence type="ECO:0000256" key="11">
    <source>
        <dbReference type="ARBA" id="ARBA00023163"/>
    </source>
</evidence>
<keyword evidence="9" id="KW-0238">DNA-binding</keyword>
<accession>A0ABP9GLZ0</accession>
<evidence type="ECO:0000313" key="14">
    <source>
        <dbReference type="EMBL" id="GAA4947742.1"/>
    </source>
</evidence>
<keyword evidence="11" id="KW-0804">Transcription</keyword>
<keyword evidence="10" id="KW-1015">Disulfide bond</keyword>
<sequence length="210" mass="22774">MPEQTAPRADYPRRGNSTWIDNAACRHTPDPDAFERTGSRNTREALAMCGVCPVRDRCLEAALAVEEPGMRYGTGIRGGLTWAERQPLLEALAERFDADRVEAALGGADIHLSPREQAAVTKHLVAHGLPMDELAWRLGLTRDQAKKLRTGHDTPRRAAPASPGFDDADIEPDESELRAIEQEQATAAADGAVVLDFPRRTSATTVQAAA</sequence>
<dbReference type="Pfam" id="PF02467">
    <property type="entry name" value="Whib"/>
    <property type="match status" value="1"/>
</dbReference>
<dbReference type="InterPro" id="IPR034768">
    <property type="entry name" value="4FE4S_WBL"/>
</dbReference>
<evidence type="ECO:0000256" key="12">
    <source>
        <dbReference type="SAM" id="MobiDB-lite"/>
    </source>
</evidence>
<name>A0ABP9GLZ0_9ACTN</name>
<feature type="region of interest" description="Disordered" evidence="12">
    <location>
        <begin position="146"/>
        <end position="172"/>
    </location>
</feature>
<evidence type="ECO:0000256" key="6">
    <source>
        <dbReference type="ARBA" id="ARBA00023004"/>
    </source>
</evidence>
<keyword evidence="15" id="KW-1185">Reference proteome</keyword>
<dbReference type="InterPro" id="IPR003482">
    <property type="entry name" value="Whib"/>
</dbReference>
<evidence type="ECO:0000256" key="1">
    <source>
        <dbReference type="ARBA" id="ARBA00001966"/>
    </source>
</evidence>
<comment type="cofactor">
    <cofactor evidence="1">
        <name>[4Fe-4S] cluster</name>
        <dbReference type="ChEBI" id="CHEBI:49883"/>
    </cofactor>
</comment>
<evidence type="ECO:0000256" key="9">
    <source>
        <dbReference type="ARBA" id="ARBA00023125"/>
    </source>
</evidence>
<comment type="subcellular location">
    <subcellularLocation>
        <location evidence="2">Cytoplasm</location>
    </subcellularLocation>
</comment>
<dbReference type="EMBL" id="BAABHS010000001">
    <property type="protein sequence ID" value="GAA4947742.1"/>
    <property type="molecule type" value="Genomic_DNA"/>
</dbReference>
<keyword evidence="8" id="KW-0805">Transcription regulation</keyword>
<evidence type="ECO:0000256" key="7">
    <source>
        <dbReference type="ARBA" id="ARBA00023014"/>
    </source>
</evidence>
<feature type="domain" description="4Fe-4S Wbl-type" evidence="13">
    <location>
        <begin position="24"/>
        <end position="87"/>
    </location>
</feature>
<comment type="caution">
    <text evidence="14">The sequence shown here is derived from an EMBL/GenBank/DDBJ whole genome shotgun (WGS) entry which is preliminary data.</text>
</comment>
<feature type="compositionally biased region" description="Basic and acidic residues" evidence="12">
    <location>
        <begin position="146"/>
        <end position="156"/>
    </location>
</feature>
<gene>
    <name evidence="14" type="ORF">GCM10023205_04640</name>
</gene>
<keyword evidence="4" id="KW-0004">4Fe-4S</keyword>
<evidence type="ECO:0000256" key="8">
    <source>
        <dbReference type="ARBA" id="ARBA00023015"/>
    </source>
</evidence>
<evidence type="ECO:0000256" key="10">
    <source>
        <dbReference type="ARBA" id="ARBA00023157"/>
    </source>
</evidence>
<comment type="similarity">
    <text evidence="3">Belongs to the WhiB family.</text>
</comment>
<dbReference type="RefSeq" id="WP_345673497.1">
    <property type="nucleotide sequence ID" value="NZ_BAABHS010000001.1"/>
</dbReference>
<keyword evidence="6" id="KW-0408">Iron</keyword>
<evidence type="ECO:0000256" key="4">
    <source>
        <dbReference type="ARBA" id="ARBA00022485"/>
    </source>
</evidence>
<keyword evidence="5" id="KW-0479">Metal-binding</keyword>
<keyword evidence="7" id="KW-0411">Iron-sulfur</keyword>
<evidence type="ECO:0000256" key="5">
    <source>
        <dbReference type="ARBA" id="ARBA00022723"/>
    </source>
</evidence>
<proteinExistence type="inferred from homology"/>
<evidence type="ECO:0000256" key="2">
    <source>
        <dbReference type="ARBA" id="ARBA00004496"/>
    </source>
</evidence>
<evidence type="ECO:0000313" key="15">
    <source>
        <dbReference type="Proteomes" id="UP001500466"/>
    </source>
</evidence>
<evidence type="ECO:0000256" key="3">
    <source>
        <dbReference type="ARBA" id="ARBA00006597"/>
    </source>
</evidence>
<evidence type="ECO:0000259" key="13">
    <source>
        <dbReference type="PROSITE" id="PS51674"/>
    </source>
</evidence>
<dbReference type="Proteomes" id="UP001500466">
    <property type="component" value="Unassembled WGS sequence"/>
</dbReference>